<proteinExistence type="predicted"/>
<organism evidence="2 3">
    <name type="scientific">Peltaster fructicola</name>
    <dbReference type="NCBI Taxonomy" id="286661"/>
    <lineage>
        <taxon>Eukaryota</taxon>
        <taxon>Fungi</taxon>
        <taxon>Dikarya</taxon>
        <taxon>Ascomycota</taxon>
        <taxon>Pezizomycotina</taxon>
        <taxon>Dothideomycetes</taxon>
        <taxon>Dothideomycetes incertae sedis</taxon>
        <taxon>Peltaster</taxon>
    </lineage>
</organism>
<dbReference type="OrthoDB" id="4738875at2759"/>
<evidence type="ECO:0000313" key="2">
    <source>
        <dbReference type="EMBL" id="QIW95592.1"/>
    </source>
</evidence>
<dbReference type="InterPro" id="IPR000182">
    <property type="entry name" value="GNAT_dom"/>
</dbReference>
<dbReference type="PROSITE" id="PS51186">
    <property type="entry name" value="GNAT"/>
    <property type="match status" value="1"/>
</dbReference>
<dbReference type="PANTHER" id="PTHR42791">
    <property type="entry name" value="GNAT FAMILY ACETYLTRANSFERASE"/>
    <property type="match status" value="1"/>
</dbReference>
<dbReference type="Pfam" id="PF13508">
    <property type="entry name" value="Acetyltransf_7"/>
    <property type="match status" value="1"/>
</dbReference>
<dbReference type="Gene3D" id="3.40.630.30">
    <property type="match status" value="1"/>
</dbReference>
<keyword evidence="3" id="KW-1185">Reference proteome</keyword>
<protein>
    <recommendedName>
        <fullName evidence="1">N-acetyltransferase domain-containing protein</fullName>
    </recommendedName>
</protein>
<accession>A0A6H0XLK1</accession>
<dbReference type="CDD" id="cd04301">
    <property type="entry name" value="NAT_SF"/>
    <property type="match status" value="1"/>
</dbReference>
<dbReference type="SUPFAM" id="SSF55729">
    <property type="entry name" value="Acyl-CoA N-acyltransferases (Nat)"/>
    <property type="match status" value="1"/>
</dbReference>
<dbReference type="InterPro" id="IPR016181">
    <property type="entry name" value="Acyl_CoA_acyltransferase"/>
</dbReference>
<dbReference type="Proteomes" id="UP000503462">
    <property type="component" value="Chromosome 1"/>
</dbReference>
<sequence>MTVTILPATDADVTDIFTIASRAFKRNEEFFTAQFTDHDTPEGRLKGGQRFLEQGQADPNIILMKAVDDGTGKIAGFARWILFMNGSLPVPGLETRHWQTVEDAEYAHGLLVEFVKYRQEHLAKTNGTMLSLDICAIDPDYQRRGIGNELVKWGTAKADELGIDAVVESSVCGKGLYEKHGFIFQRDVVLPVNERFLSRPDSKFAWLVRPKTVQS</sequence>
<feature type="domain" description="N-acetyltransferase" evidence="1">
    <location>
        <begin position="3"/>
        <end position="206"/>
    </location>
</feature>
<reference evidence="2 3" key="1">
    <citation type="journal article" date="2016" name="Sci. Rep.">
        <title>Peltaster fructicola genome reveals evolution from an invasive phytopathogen to an ectophytic parasite.</title>
        <authorList>
            <person name="Xu C."/>
            <person name="Chen H."/>
            <person name="Gleason M.L."/>
            <person name="Xu J.R."/>
            <person name="Liu H."/>
            <person name="Zhang R."/>
            <person name="Sun G."/>
        </authorList>
    </citation>
    <scope>NUCLEOTIDE SEQUENCE [LARGE SCALE GENOMIC DNA]</scope>
    <source>
        <strain evidence="2 3">LNHT1506</strain>
    </source>
</reference>
<dbReference type="EMBL" id="CP051139">
    <property type="protein sequence ID" value="QIW95592.1"/>
    <property type="molecule type" value="Genomic_DNA"/>
</dbReference>
<evidence type="ECO:0000259" key="1">
    <source>
        <dbReference type="PROSITE" id="PS51186"/>
    </source>
</evidence>
<evidence type="ECO:0000313" key="3">
    <source>
        <dbReference type="Proteomes" id="UP000503462"/>
    </source>
</evidence>
<gene>
    <name evidence="2" type="ORF">AMS68_001110</name>
</gene>
<dbReference type="GO" id="GO:0016747">
    <property type="term" value="F:acyltransferase activity, transferring groups other than amino-acyl groups"/>
    <property type="evidence" value="ECO:0007669"/>
    <property type="project" value="InterPro"/>
</dbReference>
<dbReference type="InterPro" id="IPR052523">
    <property type="entry name" value="Trichothecene_AcTrans"/>
</dbReference>
<name>A0A6H0XLK1_9PEZI</name>
<dbReference type="AlphaFoldDB" id="A0A6H0XLK1"/>
<dbReference type="PANTHER" id="PTHR42791:SF14">
    <property type="entry name" value="N-ACETYLTRANSFERASE DOMAIN-CONTAINING PROTEIN"/>
    <property type="match status" value="1"/>
</dbReference>